<protein>
    <submittedName>
        <fullName evidence="1">32317_t:CDS:1</fullName>
    </submittedName>
</protein>
<dbReference type="Proteomes" id="UP000789920">
    <property type="component" value="Unassembled WGS sequence"/>
</dbReference>
<reference evidence="1" key="1">
    <citation type="submission" date="2021-06" db="EMBL/GenBank/DDBJ databases">
        <authorList>
            <person name="Kallberg Y."/>
            <person name="Tangrot J."/>
            <person name="Rosling A."/>
        </authorList>
    </citation>
    <scope>NUCLEOTIDE SEQUENCE</scope>
    <source>
        <strain evidence="1">MA461A</strain>
    </source>
</reference>
<accession>A0ACA9N7V9</accession>
<sequence>SSPSTLYSSSSPLDSCQKCSKFGENLIRCNYCQKVQHVECCSKDEKSSIDTVNDRWTCVDCKDSATVKRKYYPDKRSSSNGPSLTLIGNYKRIKTNDKNSLKDNSSLYNITTHNLDNGGVLSPQLTPQQLKSTNGASQNNIDDMTDRYAMPHTPMSDDDKITSDDNDSSFSSDLEIDDENHKDDLTPGTFDRTPPPDNGPEASRQPARFDGDMYHLNYQHGISSITGRPFSQPIAERLNKKSGMKEALCHKCNKWILNQSPRDKDVLVPEIYWYKHAQKCHHTP</sequence>
<name>A0ACA9N7V9_9GLOM</name>
<organism evidence="1 2">
    <name type="scientific">Racocetra persica</name>
    <dbReference type="NCBI Taxonomy" id="160502"/>
    <lineage>
        <taxon>Eukaryota</taxon>
        <taxon>Fungi</taxon>
        <taxon>Fungi incertae sedis</taxon>
        <taxon>Mucoromycota</taxon>
        <taxon>Glomeromycotina</taxon>
        <taxon>Glomeromycetes</taxon>
        <taxon>Diversisporales</taxon>
        <taxon>Gigasporaceae</taxon>
        <taxon>Racocetra</taxon>
    </lineage>
</organism>
<gene>
    <name evidence="1" type="ORF">RPERSI_LOCUS7205</name>
</gene>
<feature type="non-terminal residue" evidence="1">
    <location>
        <position position="1"/>
    </location>
</feature>
<comment type="caution">
    <text evidence="1">The sequence shown here is derived from an EMBL/GenBank/DDBJ whole genome shotgun (WGS) entry which is preliminary data.</text>
</comment>
<keyword evidence="2" id="KW-1185">Reference proteome</keyword>
<evidence type="ECO:0000313" key="2">
    <source>
        <dbReference type="Proteomes" id="UP000789920"/>
    </source>
</evidence>
<evidence type="ECO:0000313" key="1">
    <source>
        <dbReference type="EMBL" id="CAG8633359.1"/>
    </source>
</evidence>
<proteinExistence type="predicted"/>
<dbReference type="EMBL" id="CAJVQC010011963">
    <property type="protein sequence ID" value="CAG8633359.1"/>
    <property type="molecule type" value="Genomic_DNA"/>
</dbReference>